<dbReference type="Proteomes" id="UP000316095">
    <property type="component" value="Unassembled WGS sequence"/>
</dbReference>
<evidence type="ECO:0000259" key="1">
    <source>
        <dbReference type="PROSITE" id="PS50994"/>
    </source>
</evidence>
<dbReference type="EMBL" id="SJPG01000001">
    <property type="protein sequence ID" value="TWT60814.1"/>
    <property type="molecule type" value="Genomic_DNA"/>
</dbReference>
<dbReference type="RefSeq" id="WP_146502881.1">
    <property type="nucleotide sequence ID" value="NZ_SJPG01000001.1"/>
</dbReference>
<name>A0A5C5XDG2_9PLAN</name>
<dbReference type="InterPro" id="IPR050900">
    <property type="entry name" value="Transposase_IS3/IS150/IS904"/>
</dbReference>
<dbReference type="GO" id="GO:0015074">
    <property type="term" value="P:DNA integration"/>
    <property type="evidence" value="ECO:0007669"/>
    <property type="project" value="InterPro"/>
</dbReference>
<dbReference type="AlphaFoldDB" id="A0A5C5XDG2"/>
<comment type="caution">
    <text evidence="2">The sequence shown here is derived from an EMBL/GenBank/DDBJ whole genome shotgun (WGS) entry which is preliminary data.</text>
</comment>
<dbReference type="Pfam" id="PF13683">
    <property type="entry name" value="rve_3"/>
    <property type="match status" value="1"/>
</dbReference>
<organism evidence="2 3">
    <name type="scientific">Rubinisphaera italica</name>
    <dbReference type="NCBI Taxonomy" id="2527969"/>
    <lineage>
        <taxon>Bacteria</taxon>
        <taxon>Pseudomonadati</taxon>
        <taxon>Planctomycetota</taxon>
        <taxon>Planctomycetia</taxon>
        <taxon>Planctomycetales</taxon>
        <taxon>Planctomycetaceae</taxon>
        <taxon>Rubinisphaera</taxon>
    </lineage>
</organism>
<dbReference type="PANTHER" id="PTHR46889:SF4">
    <property type="entry name" value="TRANSPOSASE INSO FOR INSERTION SEQUENCE ELEMENT IS911B-RELATED"/>
    <property type="match status" value="1"/>
</dbReference>
<evidence type="ECO:0000313" key="2">
    <source>
        <dbReference type="EMBL" id="TWT60814.1"/>
    </source>
</evidence>
<dbReference type="SUPFAM" id="SSF53098">
    <property type="entry name" value="Ribonuclease H-like"/>
    <property type="match status" value="1"/>
</dbReference>
<dbReference type="PANTHER" id="PTHR46889">
    <property type="entry name" value="TRANSPOSASE INSF FOR INSERTION SEQUENCE IS3B-RELATED"/>
    <property type="match status" value="1"/>
</dbReference>
<reference evidence="2 3" key="1">
    <citation type="submission" date="2019-02" db="EMBL/GenBank/DDBJ databases">
        <title>Deep-cultivation of Planctomycetes and their phenomic and genomic characterization uncovers novel biology.</title>
        <authorList>
            <person name="Wiegand S."/>
            <person name="Jogler M."/>
            <person name="Boedeker C."/>
            <person name="Pinto D."/>
            <person name="Vollmers J."/>
            <person name="Rivas-Marin E."/>
            <person name="Kohn T."/>
            <person name="Peeters S.H."/>
            <person name="Heuer A."/>
            <person name="Rast P."/>
            <person name="Oberbeckmann S."/>
            <person name="Bunk B."/>
            <person name="Jeske O."/>
            <person name="Meyerdierks A."/>
            <person name="Storesund J.E."/>
            <person name="Kallscheuer N."/>
            <person name="Luecker S."/>
            <person name="Lage O.M."/>
            <person name="Pohl T."/>
            <person name="Merkel B.J."/>
            <person name="Hornburger P."/>
            <person name="Mueller R.-W."/>
            <person name="Bruemmer F."/>
            <person name="Labrenz M."/>
            <person name="Spormann A.M."/>
            <person name="Op Den Camp H."/>
            <person name="Overmann J."/>
            <person name="Amann R."/>
            <person name="Jetten M.S.M."/>
            <person name="Mascher T."/>
            <person name="Medema M.H."/>
            <person name="Devos D.P."/>
            <person name="Kaster A.-K."/>
            <person name="Ovreas L."/>
            <person name="Rohde M."/>
            <person name="Galperin M.Y."/>
            <person name="Jogler C."/>
        </authorList>
    </citation>
    <scope>NUCLEOTIDE SEQUENCE [LARGE SCALE GENOMIC DNA]</scope>
    <source>
        <strain evidence="2 3">Pan54</strain>
    </source>
</reference>
<dbReference type="GO" id="GO:0003676">
    <property type="term" value="F:nucleic acid binding"/>
    <property type="evidence" value="ECO:0007669"/>
    <property type="project" value="InterPro"/>
</dbReference>
<dbReference type="OrthoDB" id="239066at2"/>
<sequence length="354" mass="40907">MAKIFHPLLALIASASDRELAKYVEYLKAENQILRARIPGQIHTTAGERQTLIKLGKGIGRAIEELITIVTPTTFFRWLREEKGSKSKTKNPKGGQRKPRELRELVIEIAKTTGFGYTRIIGELRKLGIKNISRQTVRNILKEEEIQPGPDRTSDSWTEFLNRHGETLWASDFFSVKSMTARGLRDLYVMVFLNLQTREAIVTESTYRPNSAWVCRQTKMFTEQTKDREKRPAILIHDRDTKYTKKFRETVEAAGMKTNPLPKASPNLNGRCERFIETIKLECLNKFIVFGKKHLDYLTDEFTSYYNTKRSHMERDHLPPIREEPGEVETISIDQIEVKKYVGGLIKSFERKAA</sequence>
<dbReference type="PROSITE" id="PS50994">
    <property type="entry name" value="INTEGRASE"/>
    <property type="match status" value="1"/>
</dbReference>
<dbReference type="InterPro" id="IPR036397">
    <property type="entry name" value="RNaseH_sf"/>
</dbReference>
<keyword evidence="3" id="KW-1185">Reference proteome</keyword>
<gene>
    <name evidence="2" type="ORF">Pan54_15410</name>
</gene>
<dbReference type="InterPro" id="IPR001584">
    <property type="entry name" value="Integrase_cat-core"/>
</dbReference>
<protein>
    <submittedName>
        <fullName evidence="2">Integrase core domain protein</fullName>
    </submittedName>
</protein>
<dbReference type="Gene3D" id="3.30.420.10">
    <property type="entry name" value="Ribonuclease H-like superfamily/Ribonuclease H"/>
    <property type="match status" value="1"/>
</dbReference>
<proteinExistence type="predicted"/>
<dbReference type="InterPro" id="IPR012337">
    <property type="entry name" value="RNaseH-like_sf"/>
</dbReference>
<accession>A0A5C5XDG2</accession>
<evidence type="ECO:0000313" key="3">
    <source>
        <dbReference type="Proteomes" id="UP000316095"/>
    </source>
</evidence>
<feature type="domain" description="Integrase catalytic" evidence="1">
    <location>
        <begin position="146"/>
        <end position="327"/>
    </location>
</feature>